<protein>
    <recommendedName>
        <fullName evidence="3">NmrA-like domain-containing protein</fullName>
    </recommendedName>
</protein>
<organism evidence="4 5">
    <name type="scientific">Fusarium kuroshium</name>
    <dbReference type="NCBI Taxonomy" id="2010991"/>
    <lineage>
        <taxon>Eukaryota</taxon>
        <taxon>Fungi</taxon>
        <taxon>Dikarya</taxon>
        <taxon>Ascomycota</taxon>
        <taxon>Pezizomycotina</taxon>
        <taxon>Sordariomycetes</taxon>
        <taxon>Hypocreomycetidae</taxon>
        <taxon>Hypocreales</taxon>
        <taxon>Nectriaceae</taxon>
        <taxon>Fusarium</taxon>
        <taxon>Fusarium solani species complex</taxon>
    </lineage>
</organism>
<sequence>MHIITVLGATGSQGGSVCTALQGNPHWKVRAVTRNPASDASKKLLKQGIEVIAADANDEASLHDAFRGTTAVFALTNFDWGVVMKEGREAAGEAEKKQQINIAKAAAQTPGLKHYIMSSLPAASLSSNGKLPVPHFDYKHAAFQWIEEHAPELAVKTTRVWLGWYPSNMAFNAMMKFTHLPGPNVYAWIQPSKEDAVLPIAGDVQHNVGVVVEGILEAGPRAFGKIAIVVTDYLKLSEVVKVWESVTGKRAVYIEVSDKTTEKIWGVGGLEIAAQLRWSEEFPNWHKLEPEHIITLEGLGVQGKVRHFKQALESVKENLI</sequence>
<dbReference type="SUPFAM" id="SSF51735">
    <property type="entry name" value="NAD(P)-binding Rossmann-fold domains"/>
    <property type="match status" value="1"/>
</dbReference>
<keyword evidence="2" id="KW-0521">NADP</keyword>
<dbReference type="OrthoDB" id="300709at2759"/>
<evidence type="ECO:0000259" key="3">
    <source>
        <dbReference type="Pfam" id="PF05368"/>
    </source>
</evidence>
<reference evidence="4 5" key="1">
    <citation type="submission" date="2017-06" db="EMBL/GenBank/DDBJ databases">
        <title>Comparative genomic analysis of Ambrosia Fusariam Clade fungi.</title>
        <authorList>
            <person name="Stajich J.E."/>
            <person name="Carrillo J."/>
            <person name="Kijimoto T."/>
            <person name="Eskalen A."/>
            <person name="O'Donnell K."/>
            <person name="Kasson M."/>
        </authorList>
    </citation>
    <scope>NUCLEOTIDE SEQUENCE [LARGE SCALE GENOMIC DNA]</scope>
    <source>
        <strain evidence="4">UCR3666</strain>
    </source>
</reference>
<feature type="domain" description="NmrA-like" evidence="3">
    <location>
        <begin position="3"/>
        <end position="291"/>
    </location>
</feature>
<dbReference type="Gene3D" id="3.90.25.10">
    <property type="entry name" value="UDP-galactose 4-epimerase, domain 1"/>
    <property type="match status" value="1"/>
</dbReference>
<dbReference type="Proteomes" id="UP000277212">
    <property type="component" value="Unassembled WGS sequence"/>
</dbReference>
<evidence type="ECO:0000313" key="4">
    <source>
        <dbReference type="EMBL" id="RMJ12125.1"/>
    </source>
</evidence>
<evidence type="ECO:0000256" key="2">
    <source>
        <dbReference type="ARBA" id="ARBA00022857"/>
    </source>
</evidence>
<gene>
    <name evidence="4" type="ORF">CDV36_008226</name>
</gene>
<dbReference type="PANTHER" id="PTHR42748">
    <property type="entry name" value="NITROGEN METABOLITE REPRESSION PROTEIN NMRA FAMILY MEMBER"/>
    <property type="match status" value="1"/>
</dbReference>
<name>A0A3M2S4I5_9HYPO</name>
<dbReference type="PANTHER" id="PTHR42748:SF28">
    <property type="entry name" value="NMRA-LIKE DOMAIN-CONTAINING PROTEIN"/>
    <property type="match status" value="1"/>
</dbReference>
<evidence type="ECO:0000256" key="1">
    <source>
        <dbReference type="ARBA" id="ARBA00006328"/>
    </source>
</evidence>
<accession>A0A3M2S4I5</accession>
<comment type="similarity">
    <text evidence="1">Belongs to the NmrA-type oxidoreductase family.</text>
</comment>
<proteinExistence type="inferred from homology"/>
<dbReference type="Gene3D" id="3.40.50.720">
    <property type="entry name" value="NAD(P)-binding Rossmann-like Domain"/>
    <property type="match status" value="1"/>
</dbReference>
<comment type="caution">
    <text evidence="4">The sequence shown here is derived from an EMBL/GenBank/DDBJ whole genome shotgun (WGS) entry which is preliminary data.</text>
</comment>
<evidence type="ECO:0000313" key="5">
    <source>
        <dbReference type="Proteomes" id="UP000277212"/>
    </source>
</evidence>
<dbReference type="AlphaFoldDB" id="A0A3M2S4I5"/>
<dbReference type="Pfam" id="PF05368">
    <property type="entry name" value="NmrA"/>
    <property type="match status" value="1"/>
</dbReference>
<dbReference type="STRING" id="2010991.A0A3M2S4I5"/>
<dbReference type="InterPro" id="IPR051164">
    <property type="entry name" value="NmrA-like_oxidored"/>
</dbReference>
<dbReference type="GO" id="GO:0005634">
    <property type="term" value="C:nucleus"/>
    <property type="evidence" value="ECO:0007669"/>
    <property type="project" value="TreeGrafter"/>
</dbReference>
<dbReference type="InterPro" id="IPR008030">
    <property type="entry name" value="NmrA-like"/>
</dbReference>
<dbReference type="EMBL" id="NKUJ01000145">
    <property type="protein sequence ID" value="RMJ12125.1"/>
    <property type="molecule type" value="Genomic_DNA"/>
</dbReference>
<dbReference type="InterPro" id="IPR036291">
    <property type="entry name" value="NAD(P)-bd_dom_sf"/>
</dbReference>
<keyword evidence="5" id="KW-1185">Reference proteome</keyword>